<keyword evidence="6 8" id="KW-0472">Membrane</keyword>
<dbReference type="InterPro" id="IPR018480">
    <property type="entry name" value="PNAcMuramoyl-5peptid_Trfase_CS"/>
</dbReference>
<dbReference type="GO" id="GO:0005886">
    <property type="term" value="C:plasma membrane"/>
    <property type="evidence" value="ECO:0007669"/>
    <property type="project" value="UniProtKB-SubCell"/>
</dbReference>
<dbReference type="PROSITE" id="PS01348">
    <property type="entry name" value="MRAY_2"/>
    <property type="match status" value="1"/>
</dbReference>
<dbReference type="AlphaFoldDB" id="A0A1T4L539"/>
<feature type="binding site" evidence="7">
    <location>
        <position position="259"/>
    </location>
    <ligand>
        <name>Mg(2+)</name>
        <dbReference type="ChEBI" id="CHEBI:18420"/>
    </ligand>
</feature>
<dbReference type="GO" id="GO:0044038">
    <property type="term" value="P:cell wall macromolecule biosynthetic process"/>
    <property type="evidence" value="ECO:0007669"/>
    <property type="project" value="TreeGrafter"/>
</dbReference>
<dbReference type="Proteomes" id="UP000190423">
    <property type="component" value="Unassembled WGS sequence"/>
</dbReference>
<dbReference type="GO" id="GO:0046872">
    <property type="term" value="F:metal ion binding"/>
    <property type="evidence" value="ECO:0007669"/>
    <property type="project" value="UniProtKB-KW"/>
</dbReference>
<dbReference type="PANTHER" id="PTHR22926:SF3">
    <property type="entry name" value="UNDECAPRENYL-PHOSPHATE ALPHA-N-ACETYLGLUCOSAMINYL 1-PHOSPHATE TRANSFERASE"/>
    <property type="match status" value="1"/>
</dbReference>
<accession>A0A1T4L539</accession>
<proteinExistence type="predicted"/>
<dbReference type="PANTHER" id="PTHR22926">
    <property type="entry name" value="PHOSPHO-N-ACETYLMURAMOYL-PENTAPEPTIDE-TRANSFERASE"/>
    <property type="match status" value="1"/>
</dbReference>
<name>A0A1T4L539_TREPO</name>
<keyword evidence="2" id="KW-1003">Cell membrane</keyword>
<dbReference type="OrthoDB" id="9805475at2"/>
<evidence type="ECO:0000256" key="7">
    <source>
        <dbReference type="PIRSR" id="PIRSR600715-1"/>
    </source>
</evidence>
<evidence type="ECO:0000256" key="2">
    <source>
        <dbReference type="ARBA" id="ARBA00022475"/>
    </source>
</evidence>
<dbReference type="InterPro" id="IPR000715">
    <property type="entry name" value="Glycosyl_transferase_4"/>
</dbReference>
<reference evidence="9 10" key="1">
    <citation type="submission" date="2017-02" db="EMBL/GenBank/DDBJ databases">
        <authorList>
            <person name="Peterson S.W."/>
        </authorList>
    </citation>
    <scope>NUCLEOTIDE SEQUENCE [LARGE SCALE GENOMIC DNA]</scope>
    <source>
        <strain evidence="9 10">ATCC BAA-908</strain>
    </source>
</reference>
<comment type="cofactor">
    <cofactor evidence="7">
        <name>Mg(2+)</name>
        <dbReference type="ChEBI" id="CHEBI:18420"/>
    </cofactor>
</comment>
<feature type="transmembrane region" description="Helical" evidence="8">
    <location>
        <begin position="152"/>
        <end position="179"/>
    </location>
</feature>
<dbReference type="GO" id="GO:0071555">
    <property type="term" value="P:cell wall organization"/>
    <property type="evidence" value="ECO:0007669"/>
    <property type="project" value="TreeGrafter"/>
</dbReference>
<sequence length="356" mass="39492">MLYYLGAYIQQFFGPARLLQSYTVLIALALYSGFFATCLLLPRFYSRLPHDRGREFTLTAEAAKGKPTGAGAVFITIYAIICILFVPMGILQSGVLTLTWLTMLTGFLDDKSVTSWGEYLKGFLDLIISIATSLLIYYCLSRTSSDGHVHFWFPFITNPVIVHPVVFIIIGVILLWTSINTTNCTDGVDGLSGTLVLIALLTLGVIFYFILGHSRIAAYLLVPHIADGAKWALMTFSLSGVLMGYLWHNAYPSAVLMGDAGSRALGFFIGTMVLITGNPLMFIATSTIIFLNGGMGLLKVALLRFLKIRIFENIRFPLHDHMRKNRGWSATQVLLKFMIMQLLITVAVVGLFFKVR</sequence>
<feature type="transmembrane region" description="Helical" evidence="8">
    <location>
        <begin position="231"/>
        <end position="247"/>
    </location>
</feature>
<dbReference type="Pfam" id="PF00953">
    <property type="entry name" value="Glycos_transf_4"/>
    <property type="match status" value="1"/>
</dbReference>
<dbReference type="STRING" id="261392.SAMN02745149_01458"/>
<dbReference type="EMBL" id="FUWG01000010">
    <property type="protein sequence ID" value="SJZ49866.1"/>
    <property type="molecule type" value="Genomic_DNA"/>
</dbReference>
<keyword evidence="3 9" id="KW-0808">Transferase</keyword>
<keyword evidence="4 8" id="KW-0812">Transmembrane</keyword>
<feature type="transmembrane region" description="Helical" evidence="8">
    <location>
        <begin position="267"/>
        <end position="291"/>
    </location>
</feature>
<evidence type="ECO:0000256" key="4">
    <source>
        <dbReference type="ARBA" id="ARBA00022692"/>
    </source>
</evidence>
<organism evidence="9 10">
    <name type="scientific">Treponema porcinum</name>
    <dbReference type="NCBI Taxonomy" id="261392"/>
    <lineage>
        <taxon>Bacteria</taxon>
        <taxon>Pseudomonadati</taxon>
        <taxon>Spirochaetota</taxon>
        <taxon>Spirochaetia</taxon>
        <taxon>Spirochaetales</taxon>
        <taxon>Treponemataceae</taxon>
        <taxon>Treponema</taxon>
    </lineage>
</organism>
<comment type="subcellular location">
    <subcellularLocation>
        <location evidence="1">Cell membrane</location>
        <topology evidence="1">Multi-pass membrane protein</topology>
    </subcellularLocation>
</comment>
<evidence type="ECO:0000313" key="9">
    <source>
        <dbReference type="EMBL" id="SJZ49866.1"/>
    </source>
</evidence>
<protein>
    <submittedName>
        <fullName evidence="9">Phospho-N-acetylmuramoyl-pentapeptide-transferase</fullName>
    </submittedName>
</protein>
<feature type="transmembrane region" description="Helical" evidence="8">
    <location>
        <begin position="333"/>
        <end position="353"/>
    </location>
</feature>
<dbReference type="GeneID" id="78316754"/>
<keyword evidence="7" id="KW-0460">Magnesium</keyword>
<dbReference type="GO" id="GO:0016780">
    <property type="term" value="F:phosphotransferase activity, for other substituted phosphate groups"/>
    <property type="evidence" value="ECO:0007669"/>
    <property type="project" value="InterPro"/>
</dbReference>
<evidence type="ECO:0000256" key="8">
    <source>
        <dbReference type="SAM" id="Phobius"/>
    </source>
</evidence>
<keyword evidence="10" id="KW-1185">Reference proteome</keyword>
<evidence type="ECO:0000313" key="10">
    <source>
        <dbReference type="Proteomes" id="UP000190423"/>
    </source>
</evidence>
<feature type="transmembrane region" description="Helical" evidence="8">
    <location>
        <begin position="191"/>
        <end position="211"/>
    </location>
</feature>
<evidence type="ECO:0000256" key="6">
    <source>
        <dbReference type="ARBA" id="ARBA00023136"/>
    </source>
</evidence>
<evidence type="ECO:0000256" key="1">
    <source>
        <dbReference type="ARBA" id="ARBA00004651"/>
    </source>
</evidence>
<feature type="transmembrane region" description="Helical" evidence="8">
    <location>
        <begin position="20"/>
        <end position="42"/>
    </location>
</feature>
<keyword evidence="7" id="KW-0479">Metal-binding</keyword>
<feature type="binding site" evidence="7">
    <location>
        <position position="183"/>
    </location>
    <ligand>
        <name>Mg(2+)</name>
        <dbReference type="ChEBI" id="CHEBI:18420"/>
    </ligand>
</feature>
<evidence type="ECO:0000256" key="5">
    <source>
        <dbReference type="ARBA" id="ARBA00022989"/>
    </source>
</evidence>
<keyword evidence="5 8" id="KW-1133">Transmembrane helix</keyword>
<dbReference type="RefSeq" id="WP_078933368.1">
    <property type="nucleotide sequence ID" value="NZ_FUWG01000010.1"/>
</dbReference>
<gene>
    <name evidence="9" type="ORF">SAMN02745149_01458</name>
</gene>
<feature type="transmembrane region" description="Helical" evidence="8">
    <location>
        <begin position="73"/>
        <end position="102"/>
    </location>
</feature>
<evidence type="ECO:0000256" key="3">
    <source>
        <dbReference type="ARBA" id="ARBA00022679"/>
    </source>
</evidence>